<evidence type="ECO:0000259" key="5">
    <source>
        <dbReference type="PROSITE" id="PS50977"/>
    </source>
</evidence>
<protein>
    <submittedName>
        <fullName evidence="6">TetR/AcrR family transcriptional regulator</fullName>
    </submittedName>
</protein>
<sequence length="204" mass="22970">MRADAERNRQRIIATAREVFAERGLDVTVDDIAHRAGVGVGSAYRRFAGREELIEAVFEDEVQRVVTLAEQCLTHDDAWEGLVEYFLGIAQLFADNRGLRDLLLGATHGRPGVAAAQNRLIPMIAALIERAQQDGQLRDDIESTNFPLINIMLGTVTQRSRTTAPDLWKRYLILVLDGMRRDRVSPSILPHRALSLDELDQTRR</sequence>
<gene>
    <name evidence="6" type="ORF">GCM10023323_39750</name>
</gene>
<dbReference type="SUPFAM" id="SSF48498">
    <property type="entry name" value="Tetracyclin repressor-like, C-terminal domain"/>
    <property type="match status" value="1"/>
</dbReference>
<dbReference type="InterPro" id="IPR036271">
    <property type="entry name" value="Tet_transcr_reg_TetR-rel_C_sf"/>
</dbReference>
<evidence type="ECO:0000256" key="3">
    <source>
        <dbReference type="ARBA" id="ARBA00023163"/>
    </source>
</evidence>
<keyword evidence="1" id="KW-0805">Transcription regulation</keyword>
<evidence type="ECO:0000313" key="7">
    <source>
        <dbReference type="Proteomes" id="UP001499878"/>
    </source>
</evidence>
<dbReference type="PROSITE" id="PS50977">
    <property type="entry name" value="HTH_TETR_2"/>
    <property type="match status" value="1"/>
</dbReference>
<dbReference type="Pfam" id="PF21597">
    <property type="entry name" value="TetR_C_43"/>
    <property type="match status" value="1"/>
</dbReference>
<evidence type="ECO:0000313" key="6">
    <source>
        <dbReference type="EMBL" id="GAA5210773.1"/>
    </source>
</evidence>
<keyword evidence="2 4" id="KW-0238">DNA-binding</keyword>
<dbReference type="InterPro" id="IPR001647">
    <property type="entry name" value="HTH_TetR"/>
</dbReference>
<evidence type="ECO:0000256" key="1">
    <source>
        <dbReference type="ARBA" id="ARBA00023015"/>
    </source>
</evidence>
<dbReference type="InterPro" id="IPR050109">
    <property type="entry name" value="HTH-type_TetR-like_transc_reg"/>
</dbReference>
<feature type="DNA-binding region" description="H-T-H motif" evidence="4">
    <location>
        <begin position="28"/>
        <end position="47"/>
    </location>
</feature>
<proteinExistence type="predicted"/>
<dbReference type="Gene3D" id="1.10.357.10">
    <property type="entry name" value="Tetracycline Repressor, domain 2"/>
    <property type="match status" value="1"/>
</dbReference>
<evidence type="ECO:0000256" key="4">
    <source>
        <dbReference type="PROSITE-ProRule" id="PRU00335"/>
    </source>
</evidence>
<dbReference type="EMBL" id="BAABJR010000009">
    <property type="protein sequence ID" value="GAA5210773.1"/>
    <property type="molecule type" value="Genomic_DNA"/>
</dbReference>
<organism evidence="6 7">
    <name type="scientific">Streptomyces thinghirensis</name>
    <dbReference type="NCBI Taxonomy" id="551547"/>
    <lineage>
        <taxon>Bacteria</taxon>
        <taxon>Bacillati</taxon>
        <taxon>Actinomycetota</taxon>
        <taxon>Actinomycetes</taxon>
        <taxon>Kitasatosporales</taxon>
        <taxon>Streptomycetaceae</taxon>
        <taxon>Streptomyces</taxon>
    </lineage>
</organism>
<comment type="caution">
    <text evidence="6">The sequence shown here is derived from an EMBL/GenBank/DDBJ whole genome shotgun (WGS) entry which is preliminary data.</text>
</comment>
<dbReference type="SUPFAM" id="SSF46689">
    <property type="entry name" value="Homeodomain-like"/>
    <property type="match status" value="1"/>
</dbReference>
<dbReference type="InterPro" id="IPR049445">
    <property type="entry name" value="TetR_SbtR-like_C"/>
</dbReference>
<feature type="domain" description="HTH tetR-type" evidence="5">
    <location>
        <begin position="6"/>
        <end position="65"/>
    </location>
</feature>
<reference evidence="7" key="1">
    <citation type="journal article" date="2019" name="Int. J. Syst. Evol. Microbiol.">
        <title>The Global Catalogue of Microorganisms (GCM) 10K type strain sequencing project: providing services to taxonomists for standard genome sequencing and annotation.</title>
        <authorList>
            <consortium name="The Broad Institute Genomics Platform"/>
            <consortium name="The Broad Institute Genome Sequencing Center for Infectious Disease"/>
            <person name="Wu L."/>
            <person name="Ma J."/>
        </authorList>
    </citation>
    <scope>NUCLEOTIDE SEQUENCE [LARGE SCALE GENOMIC DNA]</scope>
    <source>
        <strain evidence="7">JCM 18306</strain>
    </source>
</reference>
<keyword evidence="3" id="KW-0804">Transcription</keyword>
<dbReference type="RefSeq" id="WP_345632171.1">
    <property type="nucleotide sequence ID" value="NZ_BAABJR010000009.1"/>
</dbReference>
<dbReference type="Proteomes" id="UP001499878">
    <property type="component" value="Unassembled WGS sequence"/>
</dbReference>
<keyword evidence="7" id="KW-1185">Reference proteome</keyword>
<dbReference type="Pfam" id="PF00440">
    <property type="entry name" value="TetR_N"/>
    <property type="match status" value="1"/>
</dbReference>
<name>A0ABP9T5P4_9ACTN</name>
<dbReference type="PANTHER" id="PTHR30055:SF234">
    <property type="entry name" value="HTH-TYPE TRANSCRIPTIONAL REGULATOR BETI"/>
    <property type="match status" value="1"/>
</dbReference>
<dbReference type="InterPro" id="IPR009057">
    <property type="entry name" value="Homeodomain-like_sf"/>
</dbReference>
<dbReference type="PANTHER" id="PTHR30055">
    <property type="entry name" value="HTH-TYPE TRANSCRIPTIONAL REGULATOR RUTR"/>
    <property type="match status" value="1"/>
</dbReference>
<evidence type="ECO:0000256" key="2">
    <source>
        <dbReference type="ARBA" id="ARBA00023125"/>
    </source>
</evidence>
<accession>A0ABP9T5P4</accession>
<dbReference type="PRINTS" id="PR00455">
    <property type="entry name" value="HTHTETR"/>
</dbReference>